<dbReference type="KEGG" id="vg:18504961"/>
<dbReference type="RefSeq" id="YP_009008516.1">
    <property type="nucleotide sequence ID" value="NC_023590.1"/>
</dbReference>
<protein>
    <submittedName>
        <fullName evidence="3">Putative MazG pyrophosphatase</fullName>
    </submittedName>
</protein>
<dbReference type="Proteomes" id="UP000019304">
    <property type="component" value="Segment"/>
</dbReference>
<organism evidence="3 4">
    <name type="scientific">Acinetobacter phage IMEAB3</name>
    <dbReference type="NCBI Taxonomy" id="1458669"/>
    <lineage>
        <taxon>Viruses</taxon>
        <taxon>Duplodnaviria</taxon>
        <taxon>Heunggongvirae</taxon>
        <taxon>Uroviricota</taxon>
        <taxon>Caudoviricetes</taxon>
        <taxon>Lokivirus</taxon>
        <taxon>Lokivirus IMEAB3</taxon>
    </lineage>
</organism>
<evidence type="ECO:0000259" key="2">
    <source>
        <dbReference type="Pfam" id="PF03819"/>
    </source>
</evidence>
<dbReference type="OrthoDB" id="15178at10239"/>
<gene>
    <name evidence="3" type="ORF">IME_AB3_12</name>
</gene>
<evidence type="ECO:0000313" key="4">
    <source>
        <dbReference type="Proteomes" id="UP000019304"/>
    </source>
</evidence>
<dbReference type="SUPFAM" id="SSF101386">
    <property type="entry name" value="all-alpha NTP pyrophosphatases"/>
    <property type="match status" value="1"/>
</dbReference>
<dbReference type="InterPro" id="IPR004518">
    <property type="entry name" value="MazG-like_dom"/>
</dbReference>
<feature type="domain" description="NTP pyrophosphohydrolase MazG-like" evidence="2">
    <location>
        <begin position="120"/>
        <end position="188"/>
    </location>
</feature>
<name>W6AR79_9CAUD</name>
<reference evidence="3 4" key="1">
    <citation type="submission" date="2013-11" db="EMBL/GenBank/DDBJ databases">
        <authorList>
            <person name="Peng F."/>
            <person name="Bai C."/>
            <person name="Tong Y."/>
            <person name="Mi Z."/>
            <person name="An X."/>
            <person name="Yuan X."/>
            <person name="Niu W."/>
            <person name="Hua Y."/>
            <person name="Li S."/>
            <person name="Fan H."/>
            <person name="Li Y."/>
            <person name="Pei G."/>
        </authorList>
    </citation>
    <scope>NUCLEOTIDE SEQUENCE [LARGE SCALE GENOMIC DNA]</scope>
</reference>
<feature type="compositionally biased region" description="Polar residues" evidence="1">
    <location>
        <begin position="201"/>
        <end position="213"/>
    </location>
</feature>
<dbReference type="EMBL" id="KF811200">
    <property type="protein sequence ID" value="AHI60011.1"/>
    <property type="molecule type" value="Genomic_DNA"/>
</dbReference>
<proteinExistence type="predicted"/>
<evidence type="ECO:0000256" key="1">
    <source>
        <dbReference type="SAM" id="MobiDB-lite"/>
    </source>
</evidence>
<evidence type="ECO:0000313" key="3">
    <source>
        <dbReference type="EMBL" id="AHI60011.1"/>
    </source>
</evidence>
<feature type="region of interest" description="Disordered" evidence="1">
    <location>
        <begin position="199"/>
        <end position="223"/>
    </location>
</feature>
<keyword evidence="4" id="KW-1185">Reference proteome</keyword>
<dbReference type="Gene3D" id="1.10.287.1080">
    <property type="entry name" value="MazG-like"/>
    <property type="match status" value="1"/>
</dbReference>
<sequence>MPTYKGHIEMAKSTKVVANLSVATAAAYQEGALRTKSDSYFGQHQSRNVLRGYLSFIISNNNELDHIKKAMFYGRGLGEHTPVYAKESSVHTDDAQVRDLIHSIIGINTEGGELAERLDAILARKEESALSGENMTSIISDEDKVNLFEELGDVLWYIAIGAEALGVTLDQIMFANLDKLKKRFPEKFTEAAANNRDIEAEQNNLENNLTQSADWGKVEEQTK</sequence>
<dbReference type="GeneID" id="18504961"/>
<accession>W6AR79</accession>
<dbReference type="Pfam" id="PF03819">
    <property type="entry name" value="MazG"/>
    <property type="match status" value="1"/>
</dbReference>